<dbReference type="GO" id="GO:0046872">
    <property type="term" value="F:metal ion binding"/>
    <property type="evidence" value="ECO:0007669"/>
    <property type="project" value="UniProtKB-KW"/>
</dbReference>
<name>A0A7W6VAH4_RHIET</name>
<dbReference type="InterPro" id="IPR001763">
    <property type="entry name" value="Rhodanese-like_dom"/>
</dbReference>
<protein>
    <submittedName>
        <fullName evidence="12">2,4-dienoyl-CoA reductase-like NADH-dependent reductase (Old Yellow Enzyme family)/thioredoxin reductase</fullName>
    </submittedName>
</protein>
<evidence type="ECO:0000313" key="15">
    <source>
        <dbReference type="Proteomes" id="UP000557344"/>
    </source>
</evidence>
<keyword evidence="8" id="KW-0408">Iron</keyword>
<dbReference type="PROSITE" id="PS50206">
    <property type="entry name" value="RHODANESE_3"/>
    <property type="match status" value="1"/>
</dbReference>
<dbReference type="GO" id="GO:0010181">
    <property type="term" value="F:FMN binding"/>
    <property type="evidence" value="ECO:0007669"/>
    <property type="project" value="InterPro"/>
</dbReference>
<dbReference type="InterPro" id="IPR051793">
    <property type="entry name" value="NADH:flavin_oxidoreductase"/>
</dbReference>
<comment type="cofactor">
    <cofactor evidence="2">
        <name>[4Fe-4S] cluster</name>
        <dbReference type="ChEBI" id="CHEBI:49883"/>
    </cofactor>
</comment>
<sequence>MTTFFPKTFSEIPLAGHRLRNRIVFGAHTANMSVNGLPGDQTIAYYVERAIGGAAMIVVEPMPVHPATVLTRGNFRTSDDSVIPAFRKLTENVKQHGAVVVQQLYHVGSHGDSDLSFHAPWSPSGGPSYHDSDGSHAMTEGEIEETIDAFVKAALRCRAAGFHGVEVWAAYGGLLDQFWTPFYNRREDRWGGSLENRTRFSREILGRIRQACGPDFIIGLTVSDEPGCPTALNREQLTEIVAGLDEQRLIDYVTCGSGGYFDYGSLMPTFLYPERLGVELSARLKQVVSHALVTAESHIRTPENAEITLGEGAADLVSIVRGQIADPHLANKARLGTPEDIRGCLSCNQMCWGRRSRDYWISCLINPSVGREAEWGGDRFEPVENPQSVLVVGGGPAGLEAARVAAERGHRVILAEASDRLGGAFRLAGEQPRRAQILDLIRWYETRFEKLGVDVRFNSYIEGSDVADIGSDVVILATGSLPQDSGFQKALPDRPSLDGIEQGNVFSAESVMARQARLGKRVLVIDETGGWKGCGTAWKLAEQGHEVVLVTPDALIGKELQRTSADVPLRRTLSMLGVQFRTETSIESWQGNAAILVSHLTGKREAIEADSLVFSTTNAAANWLALELAELGIPFTEIGDGVAPRQAPYAFYEGRRAGMAIGAADPQPAGSAARRSHEPPNIV</sequence>
<comment type="cofactor">
    <cofactor evidence="1">
        <name>FMN</name>
        <dbReference type="ChEBI" id="CHEBI:58210"/>
    </cofactor>
</comment>
<dbReference type="GO" id="GO:0016491">
    <property type="term" value="F:oxidoreductase activity"/>
    <property type="evidence" value="ECO:0007669"/>
    <property type="project" value="UniProtKB-KW"/>
</dbReference>
<dbReference type="Proteomes" id="UP000523431">
    <property type="component" value="Unassembled WGS sequence"/>
</dbReference>
<dbReference type="InterPro" id="IPR001155">
    <property type="entry name" value="OxRdtase_FMN_N"/>
</dbReference>
<reference evidence="14 15" key="1">
    <citation type="submission" date="2020-08" db="EMBL/GenBank/DDBJ databases">
        <title>Genomic Encyclopedia of Type Strains, Phase IV (KMG-V): Genome sequencing to study the core and pangenomes of soil and plant-associated prokaryotes.</title>
        <authorList>
            <person name="Whitman W."/>
        </authorList>
    </citation>
    <scope>NUCLEOTIDE SEQUENCE [LARGE SCALE GENOMIC DNA]</scope>
    <source>
        <strain evidence="12 15">SEMIA 471</strain>
        <strain evidence="13 14">SEMIA 489</strain>
    </source>
</reference>
<dbReference type="Proteomes" id="UP000557344">
    <property type="component" value="Unassembled WGS sequence"/>
</dbReference>
<dbReference type="PANTHER" id="PTHR42917:SF2">
    <property type="entry name" value="2,4-DIENOYL-COA REDUCTASE [(2E)-ENOYL-COA-PRODUCING]"/>
    <property type="match status" value="1"/>
</dbReference>
<comment type="similarity">
    <text evidence="3">In the N-terminal section; belongs to the NADH:flavin oxidoreductase/NADH oxidase family.</text>
</comment>
<evidence type="ECO:0000256" key="2">
    <source>
        <dbReference type="ARBA" id="ARBA00001966"/>
    </source>
</evidence>
<keyword evidence="4" id="KW-0285">Flavoprotein</keyword>
<dbReference type="Gene3D" id="3.20.20.70">
    <property type="entry name" value="Aldolase class I"/>
    <property type="match status" value="1"/>
</dbReference>
<feature type="domain" description="Rhodanese" evidence="11">
    <location>
        <begin position="519"/>
        <end position="557"/>
    </location>
</feature>
<evidence type="ECO:0000313" key="12">
    <source>
        <dbReference type="EMBL" id="MBB4480659.1"/>
    </source>
</evidence>
<keyword evidence="7" id="KW-0560">Oxidoreductase</keyword>
<feature type="region of interest" description="Disordered" evidence="10">
    <location>
        <begin position="663"/>
        <end position="683"/>
    </location>
</feature>
<accession>A0A7W6VAH4</accession>
<keyword evidence="9" id="KW-0411">Iron-sulfur</keyword>
<dbReference type="Pfam" id="PF00724">
    <property type="entry name" value="Oxidored_FMN"/>
    <property type="match status" value="1"/>
</dbReference>
<gene>
    <name evidence="12" type="ORF">GGE46_003247</name>
    <name evidence="13" type="ORF">GGE57_003200</name>
</gene>
<evidence type="ECO:0000256" key="3">
    <source>
        <dbReference type="ARBA" id="ARBA00011048"/>
    </source>
</evidence>
<evidence type="ECO:0000313" key="13">
    <source>
        <dbReference type="EMBL" id="MBB4536444.1"/>
    </source>
</evidence>
<dbReference type="SUPFAM" id="SSF51905">
    <property type="entry name" value="FAD/NAD(P)-binding domain"/>
    <property type="match status" value="1"/>
</dbReference>
<evidence type="ECO:0000256" key="5">
    <source>
        <dbReference type="ARBA" id="ARBA00022643"/>
    </source>
</evidence>
<evidence type="ECO:0000256" key="9">
    <source>
        <dbReference type="ARBA" id="ARBA00023014"/>
    </source>
</evidence>
<evidence type="ECO:0000313" key="14">
    <source>
        <dbReference type="Proteomes" id="UP000523431"/>
    </source>
</evidence>
<keyword evidence="6" id="KW-0479">Metal-binding</keyword>
<dbReference type="InterPro" id="IPR013785">
    <property type="entry name" value="Aldolase_TIM"/>
</dbReference>
<dbReference type="AlphaFoldDB" id="A0A7W6VAH4"/>
<organism evidence="12 15">
    <name type="scientific">Rhizobium etli</name>
    <dbReference type="NCBI Taxonomy" id="29449"/>
    <lineage>
        <taxon>Bacteria</taxon>
        <taxon>Pseudomonadati</taxon>
        <taxon>Pseudomonadota</taxon>
        <taxon>Alphaproteobacteria</taxon>
        <taxon>Hyphomicrobiales</taxon>
        <taxon>Rhizobiaceae</taxon>
        <taxon>Rhizobium/Agrobacterium group</taxon>
        <taxon>Rhizobium</taxon>
    </lineage>
</organism>
<comment type="caution">
    <text evidence="12">The sequence shown here is derived from an EMBL/GenBank/DDBJ whole genome shotgun (WGS) entry which is preliminary data.</text>
</comment>
<dbReference type="EMBL" id="JACIHU010000006">
    <property type="protein sequence ID" value="MBB4480659.1"/>
    <property type="molecule type" value="Genomic_DNA"/>
</dbReference>
<dbReference type="Gene3D" id="3.50.50.60">
    <property type="entry name" value="FAD/NAD(P)-binding domain"/>
    <property type="match status" value="1"/>
</dbReference>
<evidence type="ECO:0000256" key="1">
    <source>
        <dbReference type="ARBA" id="ARBA00001917"/>
    </source>
</evidence>
<proteinExistence type="inferred from homology"/>
<evidence type="ECO:0000256" key="10">
    <source>
        <dbReference type="SAM" id="MobiDB-lite"/>
    </source>
</evidence>
<dbReference type="EMBL" id="JACIID010000006">
    <property type="protein sequence ID" value="MBB4536444.1"/>
    <property type="molecule type" value="Genomic_DNA"/>
</dbReference>
<dbReference type="InterPro" id="IPR036188">
    <property type="entry name" value="FAD/NAD-bd_sf"/>
</dbReference>
<evidence type="ECO:0000256" key="7">
    <source>
        <dbReference type="ARBA" id="ARBA00023002"/>
    </source>
</evidence>
<evidence type="ECO:0000256" key="6">
    <source>
        <dbReference type="ARBA" id="ARBA00022723"/>
    </source>
</evidence>
<keyword evidence="5" id="KW-0288">FMN</keyword>
<dbReference type="PANTHER" id="PTHR42917">
    <property type="entry name" value="2,4-DIENOYL-COA REDUCTASE"/>
    <property type="match status" value="1"/>
</dbReference>
<dbReference type="Gene3D" id="3.40.50.720">
    <property type="entry name" value="NAD(P)-binding Rossmann-like Domain"/>
    <property type="match status" value="1"/>
</dbReference>
<evidence type="ECO:0000259" key="11">
    <source>
        <dbReference type="PROSITE" id="PS50206"/>
    </source>
</evidence>
<dbReference type="GO" id="GO:0051536">
    <property type="term" value="F:iron-sulfur cluster binding"/>
    <property type="evidence" value="ECO:0007669"/>
    <property type="project" value="UniProtKB-KW"/>
</dbReference>
<dbReference type="SUPFAM" id="SSF51395">
    <property type="entry name" value="FMN-linked oxidoreductases"/>
    <property type="match status" value="1"/>
</dbReference>
<dbReference type="Pfam" id="PF07992">
    <property type="entry name" value="Pyr_redox_2"/>
    <property type="match status" value="1"/>
</dbReference>
<evidence type="ECO:0000256" key="8">
    <source>
        <dbReference type="ARBA" id="ARBA00023004"/>
    </source>
</evidence>
<dbReference type="RefSeq" id="WP_183842045.1">
    <property type="nucleotide sequence ID" value="NZ_JACIHU010000006.1"/>
</dbReference>
<dbReference type="PRINTS" id="PR00411">
    <property type="entry name" value="PNDRDTASEI"/>
</dbReference>
<dbReference type="PRINTS" id="PR00368">
    <property type="entry name" value="FADPNR"/>
</dbReference>
<evidence type="ECO:0000256" key="4">
    <source>
        <dbReference type="ARBA" id="ARBA00022630"/>
    </source>
</evidence>
<dbReference type="InterPro" id="IPR023753">
    <property type="entry name" value="FAD/NAD-binding_dom"/>
</dbReference>